<evidence type="ECO:0000259" key="1">
    <source>
        <dbReference type="Pfam" id="PF21882"/>
    </source>
</evidence>
<sequence length="205" mass="21510">LTYLGFTKVGRDIIAGGTTSDVLAYLGVPDLLKGKQDADNTLTALARLAGAANKLPYFSGPDVMSMTDFSDIGRAIIAASTKSSVLSYLELGSAAKKNTGTDADQIPDMSSFAFGSRWITLPSGHIIQFDVLTAGVGDKANWPVTNYPIPFPNELLLPPVAIHTGNGAVDTSVNFIVDTEASLTRFRAGTNGLTPQNGAYIAIGR</sequence>
<comment type="caution">
    <text evidence="2">The sequence shown here is derived from an EMBL/GenBank/DDBJ whole genome shotgun (WGS) entry which is preliminary data.</text>
</comment>
<reference evidence="2 3" key="1">
    <citation type="submission" date="2017-04" db="EMBL/GenBank/DDBJ databases">
        <title>Emergence of KPC-2-producing Citrobacter isolates from sediments of a Chinese river.</title>
        <authorList>
            <person name="Zheng B."/>
        </authorList>
    </citation>
    <scope>NUCLEOTIDE SEQUENCE [LARGE SCALE GENOMIC DNA]</scope>
    <source>
        <strain evidence="2 3">C191</strain>
    </source>
</reference>
<dbReference type="EMBL" id="NEFA01000128">
    <property type="protein sequence ID" value="OYQ91111.1"/>
    <property type="molecule type" value="Genomic_DNA"/>
</dbReference>
<feature type="domain" description="Putative tail fiber protein gp53-like C-terminal" evidence="1">
    <location>
        <begin position="121"/>
        <end position="205"/>
    </location>
</feature>
<protein>
    <recommendedName>
        <fullName evidence="1">Putative tail fiber protein gp53-like C-terminal domain-containing protein</fullName>
    </recommendedName>
</protein>
<dbReference type="InterPro" id="IPR054075">
    <property type="entry name" value="Gp53-like_C"/>
</dbReference>
<dbReference type="Pfam" id="PF21882">
    <property type="entry name" value="Gp53-like_C"/>
    <property type="match status" value="1"/>
</dbReference>
<evidence type="ECO:0000313" key="2">
    <source>
        <dbReference type="EMBL" id="OYQ91111.1"/>
    </source>
</evidence>
<evidence type="ECO:0000313" key="3">
    <source>
        <dbReference type="Proteomes" id="UP000215827"/>
    </source>
</evidence>
<dbReference type="Proteomes" id="UP000215827">
    <property type="component" value="Unassembled WGS sequence"/>
</dbReference>
<feature type="non-terminal residue" evidence="2">
    <location>
        <position position="1"/>
    </location>
</feature>
<proteinExistence type="predicted"/>
<dbReference type="Gene3D" id="2.60.40.3940">
    <property type="match status" value="1"/>
</dbReference>
<organism evidence="2 3">
    <name type="scientific">Citrobacter freundii</name>
    <dbReference type="NCBI Taxonomy" id="546"/>
    <lineage>
        <taxon>Bacteria</taxon>
        <taxon>Pseudomonadati</taxon>
        <taxon>Pseudomonadota</taxon>
        <taxon>Gammaproteobacteria</taxon>
        <taxon>Enterobacterales</taxon>
        <taxon>Enterobacteriaceae</taxon>
        <taxon>Citrobacter</taxon>
        <taxon>Citrobacter freundii complex</taxon>
    </lineage>
</organism>
<name>A0AA44NFC0_CITFR</name>
<accession>A0AA44NFC0</accession>
<gene>
    <name evidence="2" type="ORF">B9P89_30200</name>
</gene>
<dbReference type="AlphaFoldDB" id="A0AA44NFC0"/>